<keyword evidence="3" id="KW-0808">Transferase</keyword>
<dbReference type="EC" id="2.7.11.1" evidence="1"/>
<keyword evidence="5 13" id="KW-0418">Kinase</keyword>
<evidence type="ECO:0000256" key="4">
    <source>
        <dbReference type="ARBA" id="ARBA00022741"/>
    </source>
</evidence>
<evidence type="ECO:0000256" key="8">
    <source>
        <dbReference type="ARBA" id="ARBA00048679"/>
    </source>
</evidence>
<dbReference type="InterPro" id="IPR005543">
    <property type="entry name" value="PASTA_dom"/>
</dbReference>
<evidence type="ECO:0000256" key="2">
    <source>
        <dbReference type="ARBA" id="ARBA00022527"/>
    </source>
</evidence>
<evidence type="ECO:0000313" key="13">
    <source>
        <dbReference type="EMBL" id="HIT76246.1"/>
    </source>
</evidence>
<organism evidence="13 14">
    <name type="scientific">Candidatus Avipropionibacterium avicola</name>
    <dbReference type="NCBI Taxonomy" id="2840701"/>
    <lineage>
        <taxon>Bacteria</taxon>
        <taxon>Bacillati</taxon>
        <taxon>Actinomycetota</taxon>
        <taxon>Actinomycetes</taxon>
        <taxon>Propionibacteriales</taxon>
        <taxon>Propionibacteriaceae</taxon>
        <taxon>Propionibacteriaceae incertae sedis</taxon>
        <taxon>Candidatus Avipropionibacterium</taxon>
    </lineage>
</organism>
<reference evidence="13" key="1">
    <citation type="submission" date="2020-10" db="EMBL/GenBank/DDBJ databases">
        <authorList>
            <person name="Gilroy R."/>
        </authorList>
    </citation>
    <scope>NUCLEOTIDE SEQUENCE</scope>
    <source>
        <strain evidence="13">ChiGjej1B1-24693</strain>
    </source>
</reference>
<dbReference type="SMART" id="SM00740">
    <property type="entry name" value="PASTA"/>
    <property type="match status" value="4"/>
</dbReference>
<feature type="domain" description="Protein kinase" evidence="11">
    <location>
        <begin position="14"/>
        <end position="278"/>
    </location>
</feature>
<evidence type="ECO:0000256" key="7">
    <source>
        <dbReference type="ARBA" id="ARBA00047899"/>
    </source>
</evidence>
<dbReference type="AlphaFoldDB" id="A0A9D1KN75"/>
<dbReference type="GO" id="GO:0045717">
    <property type="term" value="P:negative regulation of fatty acid biosynthetic process"/>
    <property type="evidence" value="ECO:0007669"/>
    <property type="project" value="UniProtKB-ARBA"/>
</dbReference>
<evidence type="ECO:0000256" key="5">
    <source>
        <dbReference type="ARBA" id="ARBA00022777"/>
    </source>
</evidence>
<keyword evidence="2" id="KW-0723">Serine/threonine-protein kinase</keyword>
<proteinExistence type="predicted"/>
<dbReference type="SMART" id="SM00220">
    <property type="entry name" value="S_TKc"/>
    <property type="match status" value="1"/>
</dbReference>
<dbReference type="InterPro" id="IPR008271">
    <property type="entry name" value="Ser/Thr_kinase_AS"/>
</dbReference>
<dbReference type="CDD" id="cd06577">
    <property type="entry name" value="PASTA_pknB"/>
    <property type="match status" value="4"/>
</dbReference>
<dbReference type="Pfam" id="PF00069">
    <property type="entry name" value="Pkinase"/>
    <property type="match status" value="1"/>
</dbReference>
<evidence type="ECO:0000259" key="12">
    <source>
        <dbReference type="PROSITE" id="PS51178"/>
    </source>
</evidence>
<reference evidence="13" key="2">
    <citation type="journal article" date="2021" name="PeerJ">
        <title>Extensive microbial diversity within the chicken gut microbiome revealed by metagenomics and culture.</title>
        <authorList>
            <person name="Gilroy R."/>
            <person name="Ravi A."/>
            <person name="Getino M."/>
            <person name="Pursley I."/>
            <person name="Horton D.L."/>
            <person name="Alikhan N.F."/>
            <person name="Baker D."/>
            <person name="Gharbi K."/>
            <person name="Hall N."/>
            <person name="Watson M."/>
            <person name="Adriaenssens E.M."/>
            <person name="Foster-Nyarko E."/>
            <person name="Jarju S."/>
            <person name="Secka A."/>
            <person name="Antonio M."/>
            <person name="Oren A."/>
            <person name="Chaudhuri R.R."/>
            <person name="La Ragione R."/>
            <person name="Hildebrand F."/>
            <person name="Pallen M.J."/>
        </authorList>
    </citation>
    <scope>NUCLEOTIDE SEQUENCE</scope>
    <source>
        <strain evidence="13">ChiGjej1B1-24693</strain>
    </source>
</reference>
<gene>
    <name evidence="13" type="primary">pknB</name>
    <name evidence="13" type="ORF">IAA98_11735</name>
</gene>
<dbReference type="PANTHER" id="PTHR43289">
    <property type="entry name" value="MITOGEN-ACTIVATED PROTEIN KINASE KINASE KINASE 20-RELATED"/>
    <property type="match status" value="1"/>
</dbReference>
<feature type="transmembrane region" description="Helical" evidence="10">
    <location>
        <begin position="415"/>
        <end position="437"/>
    </location>
</feature>
<dbReference type="Gene3D" id="3.30.10.20">
    <property type="match status" value="4"/>
</dbReference>
<sequence>MHDPLVGHALEGRYEITRRIARGGMATVYVATDLRLTRTVAVKVMHVGLGDDEDFARKFDREARASARLCHPNVVSVFDQGIDDGRPFIVMEYVEGRTLRSLMRHERVNPTDGGMDPVRALTIMEAVLCALAAAHESGLVHRDVKPENVLISDHHQIKVADFGLAKAVSAQTATATAGILLGTVSYLPPELVTSGKATLRSDVYSAGIVLYELLTGRKPYTGDTPIQVAYAHVHNTVPAPSEVNPDIPDYLDALVRHATAREPKARPADARVMLHELRAVRARLRSGATADSELTEIIETGASDDIPDEDSETGIRMRRSFLPDDYNPRTSLSPSRHTPTSPTSPTRSRWTAVAPPPRSARTPQDAFATIIDDGTDEHDPYVDDTEDEASDGVLERRRDRRELRRREQARRRRRGVLALLLVLVLAGGAAISGWWVVTNRPIAVPRVANLDQDQASTALADARLEVTLGDREFSETVPKGKVIRTDPEAGAELPPGSPVTLVVSRGPERYEVPPLVGEKLTDVKAALTANKLKLGKVTEVWDEKVAKGVVIKASGKPGDKVRRGTTIDLTVSKGREPIEIADWTGKSAAEAKQALEKLGFTVKITQENHDSVESGKVIRQDPGKGTGHRGDTVTLVESKGPVMVTVPNIRNMKVDEAEALLKKAGFVVKKSQVVPLAPLGIAHRTDPEGGTKARKGATITLYYV</sequence>
<dbReference type="Pfam" id="PF03793">
    <property type="entry name" value="PASTA"/>
    <property type="match status" value="4"/>
</dbReference>
<evidence type="ECO:0000313" key="14">
    <source>
        <dbReference type="Proteomes" id="UP000886842"/>
    </source>
</evidence>
<evidence type="ECO:0000259" key="11">
    <source>
        <dbReference type="PROSITE" id="PS50011"/>
    </source>
</evidence>
<comment type="caution">
    <text evidence="13">The sequence shown here is derived from an EMBL/GenBank/DDBJ whole genome shotgun (WGS) entry which is preliminary data.</text>
</comment>
<dbReference type="FunFam" id="1.10.510.10:FF:000021">
    <property type="entry name" value="Serine/threonine protein kinase"/>
    <property type="match status" value="1"/>
</dbReference>
<keyword evidence="4" id="KW-0547">Nucleotide-binding</keyword>
<evidence type="ECO:0000256" key="9">
    <source>
        <dbReference type="SAM" id="MobiDB-lite"/>
    </source>
</evidence>
<dbReference type="PANTHER" id="PTHR43289:SF34">
    <property type="entry name" value="SERINE_THREONINE-PROTEIN KINASE YBDM-RELATED"/>
    <property type="match status" value="1"/>
</dbReference>
<evidence type="ECO:0000256" key="1">
    <source>
        <dbReference type="ARBA" id="ARBA00012513"/>
    </source>
</evidence>
<feature type="domain" description="PASTA" evidence="12">
    <location>
        <begin position="574"/>
        <end position="639"/>
    </location>
</feature>
<feature type="domain" description="PASTA" evidence="12">
    <location>
        <begin position="640"/>
        <end position="704"/>
    </location>
</feature>
<keyword evidence="6" id="KW-0067">ATP-binding</keyword>
<feature type="domain" description="PASTA" evidence="12">
    <location>
        <begin position="438"/>
        <end position="505"/>
    </location>
</feature>
<comment type="catalytic activity">
    <reaction evidence="8">
        <text>L-seryl-[protein] + ATP = O-phospho-L-seryl-[protein] + ADP + H(+)</text>
        <dbReference type="Rhea" id="RHEA:17989"/>
        <dbReference type="Rhea" id="RHEA-COMP:9863"/>
        <dbReference type="Rhea" id="RHEA-COMP:11604"/>
        <dbReference type="ChEBI" id="CHEBI:15378"/>
        <dbReference type="ChEBI" id="CHEBI:29999"/>
        <dbReference type="ChEBI" id="CHEBI:30616"/>
        <dbReference type="ChEBI" id="CHEBI:83421"/>
        <dbReference type="ChEBI" id="CHEBI:456216"/>
        <dbReference type="EC" id="2.7.11.1"/>
    </reaction>
</comment>
<feature type="region of interest" description="Disordered" evidence="9">
    <location>
        <begin position="319"/>
        <end position="393"/>
    </location>
</feature>
<dbReference type="Proteomes" id="UP000886842">
    <property type="component" value="Unassembled WGS sequence"/>
</dbReference>
<dbReference type="Gene3D" id="1.10.510.10">
    <property type="entry name" value="Transferase(Phosphotransferase) domain 1"/>
    <property type="match status" value="1"/>
</dbReference>
<evidence type="ECO:0000256" key="10">
    <source>
        <dbReference type="SAM" id="Phobius"/>
    </source>
</evidence>
<keyword evidence="10" id="KW-0472">Membrane</keyword>
<name>A0A9D1KN75_9ACTN</name>
<dbReference type="FunFam" id="3.30.200.20:FF:000035">
    <property type="entry name" value="Serine/threonine protein kinase Stk1"/>
    <property type="match status" value="1"/>
</dbReference>
<dbReference type="SUPFAM" id="SSF56112">
    <property type="entry name" value="Protein kinase-like (PK-like)"/>
    <property type="match status" value="1"/>
</dbReference>
<evidence type="ECO:0000256" key="6">
    <source>
        <dbReference type="ARBA" id="ARBA00022840"/>
    </source>
</evidence>
<evidence type="ECO:0000256" key="3">
    <source>
        <dbReference type="ARBA" id="ARBA00022679"/>
    </source>
</evidence>
<dbReference type="PROSITE" id="PS50011">
    <property type="entry name" value="PROTEIN_KINASE_DOM"/>
    <property type="match status" value="1"/>
</dbReference>
<comment type="catalytic activity">
    <reaction evidence="7">
        <text>L-threonyl-[protein] + ATP = O-phospho-L-threonyl-[protein] + ADP + H(+)</text>
        <dbReference type="Rhea" id="RHEA:46608"/>
        <dbReference type="Rhea" id="RHEA-COMP:11060"/>
        <dbReference type="Rhea" id="RHEA-COMP:11605"/>
        <dbReference type="ChEBI" id="CHEBI:15378"/>
        <dbReference type="ChEBI" id="CHEBI:30013"/>
        <dbReference type="ChEBI" id="CHEBI:30616"/>
        <dbReference type="ChEBI" id="CHEBI:61977"/>
        <dbReference type="ChEBI" id="CHEBI:456216"/>
        <dbReference type="EC" id="2.7.11.1"/>
    </reaction>
</comment>
<dbReference type="InterPro" id="IPR000719">
    <property type="entry name" value="Prot_kinase_dom"/>
</dbReference>
<dbReference type="InterPro" id="IPR011009">
    <property type="entry name" value="Kinase-like_dom_sf"/>
</dbReference>
<feature type="compositionally biased region" description="Low complexity" evidence="9">
    <location>
        <begin position="328"/>
        <end position="349"/>
    </location>
</feature>
<protein>
    <recommendedName>
        <fullName evidence="1">non-specific serine/threonine protein kinase</fullName>
        <ecNumber evidence="1">2.7.11.1</ecNumber>
    </recommendedName>
</protein>
<accession>A0A9D1KN75</accession>
<keyword evidence="10" id="KW-0812">Transmembrane</keyword>
<dbReference type="GO" id="GO:0005524">
    <property type="term" value="F:ATP binding"/>
    <property type="evidence" value="ECO:0007669"/>
    <property type="project" value="UniProtKB-KW"/>
</dbReference>
<dbReference type="PROSITE" id="PS51178">
    <property type="entry name" value="PASTA"/>
    <property type="match status" value="4"/>
</dbReference>
<dbReference type="GO" id="GO:0004674">
    <property type="term" value="F:protein serine/threonine kinase activity"/>
    <property type="evidence" value="ECO:0007669"/>
    <property type="project" value="UniProtKB-KW"/>
</dbReference>
<keyword evidence="10" id="KW-1133">Transmembrane helix</keyword>
<feature type="domain" description="PASTA" evidence="12">
    <location>
        <begin position="506"/>
        <end position="573"/>
    </location>
</feature>
<dbReference type="PROSITE" id="PS00108">
    <property type="entry name" value="PROTEIN_KINASE_ST"/>
    <property type="match status" value="1"/>
</dbReference>
<dbReference type="CDD" id="cd14014">
    <property type="entry name" value="STKc_PknB_like"/>
    <property type="match status" value="1"/>
</dbReference>
<dbReference type="EMBL" id="DVLP01000343">
    <property type="protein sequence ID" value="HIT76246.1"/>
    <property type="molecule type" value="Genomic_DNA"/>
</dbReference>
<dbReference type="Gene3D" id="3.30.200.20">
    <property type="entry name" value="Phosphorylase Kinase, domain 1"/>
    <property type="match status" value="1"/>
</dbReference>
<dbReference type="NCBIfam" id="NF033483">
    <property type="entry name" value="PknB_PASTA_kin"/>
    <property type="match status" value="1"/>
</dbReference>